<dbReference type="Proteomes" id="UP000027015">
    <property type="component" value="Unassembled WGS sequence"/>
</dbReference>
<dbReference type="RefSeq" id="WP_034457590.1">
    <property type="nucleotide sequence ID" value="NZ_CADEAH010000014.1"/>
</dbReference>
<evidence type="ECO:0000313" key="2">
    <source>
        <dbReference type="EMBL" id="KEC56514.1"/>
    </source>
</evidence>
<dbReference type="EMBL" id="AHPL01000001">
    <property type="protein sequence ID" value="KEC56514.1"/>
    <property type="molecule type" value="Genomic_DNA"/>
</dbReference>
<evidence type="ECO:0000313" key="3">
    <source>
        <dbReference type="Proteomes" id="UP000027015"/>
    </source>
</evidence>
<dbReference type="AlphaFoldDB" id="A0A067W9N9"/>
<keyword evidence="3" id="KW-1185">Reference proteome</keyword>
<dbReference type="OrthoDB" id="7869382at2"/>
<keyword evidence="1" id="KW-0812">Transmembrane</keyword>
<feature type="transmembrane region" description="Helical" evidence="1">
    <location>
        <begin position="40"/>
        <end position="61"/>
    </location>
</feature>
<dbReference type="eggNOG" id="ENOG5033G7Y">
    <property type="taxonomic scope" value="Bacteria"/>
</dbReference>
<dbReference type="PATRIC" id="fig|1134510.3.peg.10"/>
<organism evidence="2 3">
    <name type="scientific">Bartonella koehlerae C-29</name>
    <dbReference type="NCBI Taxonomy" id="1134510"/>
    <lineage>
        <taxon>Bacteria</taxon>
        <taxon>Pseudomonadati</taxon>
        <taxon>Pseudomonadota</taxon>
        <taxon>Alphaproteobacteria</taxon>
        <taxon>Hyphomicrobiales</taxon>
        <taxon>Bartonellaceae</taxon>
        <taxon>Bartonella</taxon>
    </lineage>
</organism>
<proteinExistence type="predicted"/>
<comment type="caution">
    <text evidence="2">The sequence shown here is derived from an EMBL/GenBank/DDBJ whole genome shotgun (WGS) entry which is preliminary data.</text>
</comment>
<protein>
    <submittedName>
        <fullName evidence="2">Uncharacterized protein</fullName>
    </submittedName>
</protein>
<keyword evidence="1" id="KW-0472">Membrane</keyword>
<name>A0A067W9N9_9HYPH</name>
<sequence length="149" mass="16903">MVDNKQIHISKDHCIEQCALPQELPLDPTVERIRKKLMRFMIISISITLMITLAVLFLVAYKMLATRSTSKHLPQFSSHSKNPEVAYHTLSLPKGTQILSQSLSEHNIVLKILMPDNQIKFMVYNYHTGALIAVLSVETTQPNIAPQPR</sequence>
<gene>
    <name evidence="2" type="ORF">O9A_00008</name>
</gene>
<dbReference type="HOGENOM" id="CLU_145237_0_0_5"/>
<accession>A0A067W9N9</accession>
<reference evidence="2 3" key="1">
    <citation type="submission" date="2012-04" db="EMBL/GenBank/DDBJ databases">
        <title>The Genome Sequence of Bartonella koehlerae C-29.</title>
        <authorList>
            <consortium name="The Broad Institute Genome Sequencing Platform"/>
            <consortium name="The Broad Institute Genome Sequencing Center for Infectious Disease"/>
            <person name="Feldgarden M."/>
            <person name="Kirby J."/>
            <person name="Kosoy M."/>
            <person name="Birtles R."/>
            <person name="Probert W.S."/>
            <person name="Chiaraviglio L."/>
            <person name="Walker B."/>
            <person name="Young S.K."/>
            <person name="Zeng Q."/>
            <person name="Gargeya S."/>
            <person name="Fitzgerald M."/>
            <person name="Haas B."/>
            <person name="Abouelleil A."/>
            <person name="Alvarado L."/>
            <person name="Arachchi H.M."/>
            <person name="Berlin A.M."/>
            <person name="Chapman S.B."/>
            <person name="Goldberg J."/>
            <person name="Griggs A."/>
            <person name="Gujja S."/>
            <person name="Hansen M."/>
            <person name="Howarth C."/>
            <person name="Imamovic A."/>
            <person name="Larimer J."/>
            <person name="McCowen C."/>
            <person name="Montmayeur A."/>
            <person name="Murphy C."/>
            <person name="Neiman D."/>
            <person name="Pearson M."/>
            <person name="Priest M."/>
            <person name="Roberts A."/>
            <person name="Saif S."/>
            <person name="Shea T."/>
            <person name="Sisk P."/>
            <person name="Sykes S."/>
            <person name="Wortman J."/>
            <person name="Nusbaum C."/>
            <person name="Birren B."/>
        </authorList>
    </citation>
    <scope>NUCLEOTIDE SEQUENCE [LARGE SCALE GENOMIC DNA]</scope>
    <source>
        <strain evidence="2 3">C-29</strain>
    </source>
</reference>
<evidence type="ECO:0000256" key="1">
    <source>
        <dbReference type="SAM" id="Phobius"/>
    </source>
</evidence>
<keyword evidence="1" id="KW-1133">Transmembrane helix</keyword>